<dbReference type="EMBL" id="OZ021736">
    <property type="protein sequence ID" value="CAK9315680.1"/>
    <property type="molecule type" value="Genomic_DNA"/>
</dbReference>
<keyword evidence="6" id="KW-0675">Receptor</keyword>
<keyword evidence="11" id="KW-1185">Reference proteome</keyword>
<keyword evidence="7" id="KW-0325">Glycoprotein</keyword>
<feature type="region of interest" description="Disordered" evidence="8">
    <location>
        <begin position="188"/>
        <end position="213"/>
    </location>
</feature>
<evidence type="ECO:0000256" key="5">
    <source>
        <dbReference type="ARBA" id="ARBA00023136"/>
    </source>
</evidence>
<dbReference type="PANTHER" id="PTHR48063">
    <property type="entry name" value="LRR RECEPTOR-LIKE KINASE"/>
    <property type="match status" value="1"/>
</dbReference>
<dbReference type="InterPro" id="IPR001611">
    <property type="entry name" value="Leu-rich_rpt"/>
</dbReference>
<keyword evidence="4 9" id="KW-1133">Transmembrane helix</keyword>
<protein>
    <submittedName>
        <fullName evidence="10">Uncharacterized protein</fullName>
    </submittedName>
</protein>
<keyword evidence="3" id="KW-0732">Signal</keyword>
<dbReference type="PRINTS" id="PR00019">
    <property type="entry name" value="LEURICHRPT"/>
</dbReference>
<evidence type="ECO:0000256" key="3">
    <source>
        <dbReference type="ARBA" id="ARBA00022729"/>
    </source>
</evidence>
<feature type="transmembrane region" description="Helical" evidence="9">
    <location>
        <begin position="220"/>
        <end position="242"/>
    </location>
</feature>
<evidence type="ECO:0000313" key="10">
    <source>
        <dbReference type="EMBL" id="CAK9315680.1"/>
    </source>
</evidence>
<evidence type="ECO:0000256" key="9">
    <source>
        <dbReference type="SAM" id="Phobius"/>
    </source>
</evidence>
<keyword evidence="5 9" id="KW-0472">Membrane</keyword>
<organism evidence="10 11">
    <name type="scientific">Citrullus colocynthis</name>
    <name type="common">colocynth</name>
    <dbReference type="NCBI Taxonomy" id="252529"/>
    <lineage>
        <taxon>Eukaryota</taxon>
        <taxon>Viridiplantae</taxon>
        <taxon>Streptophyta</taxon>
        <taxon>Embryophyta</taxon>
        <taxon>Tracheophyta</taxon>
        <taxon>Spermatophyta</taxon>
        <taxon>Magnoliopsida</taxon>
        <taxon>eudicotyledons</taxon>
        <taxon>Gunneridae</taxon>
        <taxon>Pentapetalae</taxon>
        <taxon>rosids</taxon>
        <taxon>fabids</taxon>
        <taxon>Cucurbitales</taxon>
        <taxon>Cucurbitaceae</taxon>
        <taxon>Benincaseae</taxon>
        <taxon>Citrullus</taxon>
    </lineage>
</organism>
<gene>
    <name evidence="10" type="ORF">CITCOLO1_LOCUS7491</name>
</gene>
<dbReference type="InterPro" id="IPR046956">
    <property type="entry name" value="RLP23-like"/>
</dbReference>
<evidence type="ECO:0000256" key="4">
    <source>
        <dbReference type="ARBA" id="ARBA00022989"/>
    </source>
</evidence>
<feature type="transmembrane region" description="Helical" evidence="9">
    <location>
        <begin position="254"/>
        <end position="273"/>
    </location>
</feature>
<name>A0ABP0Y9Z2_9ROSI</name>
<accession>A0ABP0Y9Z2</accession>
<evidence type="ECO:0000256" key="7">
    <source>
        <dbReference type="ARBA" id="ARBA00023180"/>
    </source>
</evidence>
<sequence length="282" mass="32039">MRSIDLSKNRLHGSLPSWIGVNVSSLFLLNLGSNNFKGIIPRHWCNLPLLQVLDLSNNNLWGEVPSCLYNCTLKYVLTMDLSRNKLSGEIPNDITKLIHLFTLNLSRNDLVGTIPQNIGDMKQLEKLDLSYNHLSGRIPTSLASLNFLTHLNMSFNHFSGQIPTSNELQTLDDPSIYQGNPSLCGSPLQTKCSNDESMNRNPISTSDDDDNNNDNGSEMLGFYIGMSFGFPIGINILFFTIYTNESRRRFYIRFIDAVSLNILEKIGFLAIWLKRMRWRRSL</sequence>
<dbReference type="Proteomes" id="UP001642487">
    <property type="component" value="Chromosome 2"/>
</dbReference>
<keyword evidence="2 9" id="KW-0812">Transmembrane</keyword>
<reference evidence="10 11" key="1">
    <citation type="submission" date="2024-03" db="EMBL/GenBank/DDBJ databases">
        <authorList>
            <person name="Gkanogiannis A."/>
            <person name="Becerra Lopez-Lavalle L."/>
        </authorList>
    </citation>
    <scope>NUCLEOTIDE SEQUENCE [LARGE SCALE GENOMIC DNA]</scope>
</reference>
<evidence type="ECO:0000313" key="11">
    <source>
        <dbReference type="Proteomes" id="UP001642487"/>
    </source>
</evidence>
<dbReference type="InterPro" id="IPR032675">
    <property type="entry name" value="LRR_dom_sf"/>
</dbReference>
<comment type="subcellular location">
    <subcellularLocation>
        <location evidence="1">Membrane</location>
        <topology evidence="1">Single-pass type I membrane protein</topology>
    </subcellularLocation>
</comment>
<dbReference type="Pfam" id="PF00560">
    <property type="entry name" value="LRR_1"/>
    <property type="match status" value="1"/>
</dbReference>
<evidence type="ECO:0000256" key="8">
    <source>
        <dbReference type="SAM" id="MobiDB-lite"/>
    </source>
</evidence>
<dbReference type="SUPFAM" id="SSF52058">
    <property type="entry name" value="L domain-like"/>
    <property type="match status" value="1"/>
</dbReference>
<proteinExistence type="predicted"/>
<evidence type="ECO:0000256" key="2">
    <source>
        <dbReference type="ARBA" id="ARBA00022692"/>
    </source>
</evidence>
<dbReference type="Gene3D" id="3.80.10.10">
    <property type="entry name" value="Ribonuclease Inhibitor"/>
    <property type="match status" value="1"/>
</dbReference>
<dbReference type="PANTHER" id="PTHR48063:SF97">
    <property type="entry name" value="DISEASE RESISTANCE FAMILY PROTEIN _ LRR FAMILY PROTEIN"/>
    <property type="match status" value="1"/>
</dbReference>
<dbReference type="Pfam" id="PF13855">
    <property type="entry name" value="LRR_8"/>
    <property type="match status" value="2"/>
</dbReference>
<evidence type="ECO:0000256" key="6">
    <source>
        <dbReference type="ARBA" id="ARBA00023170"/>
    </source>
</evidence>
<evidence type="ECO:0000256" key="1">
    <source>
        <dbReference type="ARBA" id="ARBA00004479"/>
    </source>
</evidence>